<reference evidence="3" key="1">
    <citation type="submission" date="2025-08" db="UniProtKB">
        <authorList>
            <consortium name="RefSeq"/>
        </authorList>
    </citation>
    <scope>IDENTIFICATION</scope>
    <source>
        <tissue evidence="3">Gonad</tissue>
    </source>
</reference>
<feature type="compositionally biased region" description="Basic residues" evidence="1">
    <location>
        <begin position="202"/>
        <end position="212"/>
    </location>
</feature>
<feature type="compositionally biased region" description="Polar residues" evidence="1">
    <location>
        <begin position="152"/>
        <end position="170"/>
    </location>
</feature>
<protein>
    <submittedName>
        <fullName evidence="3">Uncharacterized protein LOC109468881</fullName>
    </submittedName>
</protein>
<dbReference type="OrthoDB" id="10035069at2759"/>
<evidence type="ECO:0000313" key="2">
    <source>
        <dbReference type="Proteomes" id="UP000515135"/>
    </source>
</evidence>
<dbReference type="AlphaFoldDB" id="A0A6P4YVQ3"/>
<proteinExistence type="predicted"/>
<feature type="compositionally biased region" description="Basic and acidic residues" evidence="1">
    <location>
        <begin position="28"/>
        <end position="93"/>
    </location>
</feature>
<accession>A0A6P4YVQ3</accession>
<dbReference type="GeneID" id="109468881"/>
<evidence type="ECO:0000256" key="1">
    <source>
        <dbReference type="SAM" id="MobiDB-lite"/>
    </source>
</evidence>
<dbReference type="KEGG" id="bbel:109468881"/>
<dbReference type="RefSeq" id="XP_019622817.1">
    <property type="nucleotide sequence ID" value="XM_019767258.1"/>
</dbReference>
<organism evidence="2 3">
    <name type="scientific">Branchiostoma belcheri</name>
    <name type="common">Amphioxus</name>
    <dbReference type="NCBI Taxonomy" id="7741"/>
    <lineage>
        <taxon>Eukaryota</taxon>
        <taxon>Metazoa</taxon>
        <taxon>Chordata</taxon>
        <taxon>Cephalochordata</taxon>
        <taxon>Leptocardii</taxon>
        <taxon>Amphioxiformes</taxon>
        <taxon>Branchiostomatidae</taxon>
        <taxon>Branchiostoma</taxon>
    </lineage>
</organism>
<gene>
    <name evidence="3" type="primary">LOC109468881</name>
</gene>
<evidence type="ECO:0000313" key="3">
    <source>
        <dbReference type="RefSeq" id="XP_019622817.1"/>
    </source>
</evidence>
<name>A0A6P4YVQ3_BRABE</name>
<dbReference type="Proteomes" id="UP000515135">
    <property type="component" value="Unplaced"/>
</dbReference>
<keyword evidence="2" id="KW-1185">Reference proteome</keyword>
<feature type="compositionally biased region" description="Basic and acidic residues" evidence="1">
    <location>
        <begin position="8"/>
        <end position="21"/>
    </location>
</feature>
<sequence length="212" mass="23087">MGDEKSEDESVRRLAESEKELPSTTEALEDRFRVWEEEKKTSPREDSRAATERQEAENGRSVPDDSRAGSGDIRQESEAGRPDKMTLQPEERASSSLSDDVFDPRRRSSSTGPVIFTTPPSQDDLREEPPEVFYDPGRERGDSIPTNEAGASLSTLAENTEDQSGTANSPGGNGQNKKDGGATGTGGLDLNSAAEPKTDKDKKRKSRLCVLL</sequence>
<feature type="region of interest" description="Disordered" evidence="1">
    <location>
        <begin position="1"/>
        <end position="212"/>
    </location>
</feature>